<protein>
    <submittedName>
        <fullName evidence="3">Uncharacterized protein</fullName>
    </submittedName>
</protein>
<comment type="caution">
    <text evidence="3">The sequence shown here is derived from an EMBL/GenBank/DDBJ whole genome shotgun (WGS) entry which is preliminary data.</text>
</comment>
<dbReference type="RefSeq" id="WP_136841378.1">
    <property type="nucleotide sequence ID" value="NZ_SUPL01000002.1"/>
</dbReference>
<name>A0A4U0F0B9_9FLAO</name>
<keyword evidence="4" id="KW-1185">Reference proteome</keyword>
<keyword evidence="2" id="KW-0732">Signal</keyword>
<dbReference type="OrthoDB" id="1274006at2"/>
<dbReference type="Proteomes" id="UP000307657">
    <property type="component" value="Unassembled WGS sequence"/>
</dbReference>
<keyword evidence="1" id="KW-0175">Coiled coil</keyword>
<evidence type="ECO:0000313" key="3">
    <source>
        <dbReference type="EMBL" id="TJY37164.1"/>
    </source>
</evidence>
<feature type="chain" id="PRO_5020978613" evidence="2">
    <location>
        <begin position="22"/>
        <end position="280"/>
    </location>
</feature>
<dbReference type="AlphaFoldDB" id="A0A4U0F0B9"/>
<feature type="coiled-coil region" evidence="1">
    <location>
        <begin position="158"/>
        <end position="185"/>
    </location>
</feature>
<accession>A0A4U0F0B9</accession>
<gene>
    <name evidence="3" type="ORF">E5167_04240</name>
</gene>
<proteinExistence type="predicted"/>
<evidence type="ECO:0000313" key="4">
    <source>
        <dbReference type="Proteomes" id="UP000307657"/>
    </source>
</evidence>
<evidence type="ECO:0000256" key="2">
    <source>
        <dbReference type="SAM" id="SignalP"/>
    </source>
</evidence>
<dbReference type="EMBL" id="SUPL01000002">
    <property type="protein sequence ID" value="TJY37164.1"/>
    <property type="molecule type" value="Genomic_DNA"/>
</dbReference>
<reference evidence="3 4" key="1">
    <citation type="submission" date="2019-04" db="EMBL/GenBank/DDBJ databases">
        <title>Lacinutrix sp. nov., isolated from marine water.</title>
        <authorList>
            <person name="Kim W."/>
        </authorList>
    </citation>
    <scope>NUCLEOTIDE SEQUENCE [LARGE SCALE GENOMIC DNA]</scope>
    <source>
        <strain evidence="3 4">CAU 1491</strain>
    </source>
</reference>
<feature type="signal peptide" evidence="2">
    <location>
        <begin position="1"/>
        <end position="21"/>
    </location>
</feature>
<sequence length="280" mass="32200">MKKILAIALILSCITSTIAQKNLNDYKYVIVPYKYDFVNEKDKYQLNSLSKFLFNKYGFEAIMEDGDFPEDLIKNRCLGLRSDVLKEKGMFVTKLKVQLKNCDGDIIFTTKIGSTREKQYKTAYTLALRGAFEDFESVKYSYKPNETILSRATTNGTHESSIEEIEKLKEEINTLKEKKESAVIEKLKEEVVEQPIENKNDVKKVTEKSDENVLYAQKVSYGYQLVDKTPKVVMILLETSKTDVFLVKDTNALVYKEGGFWYLSKNDGSKPTLETLNIKF</sequence>
<evidence type="ECO:0000256" key="1">
    <source>
        <dbReference type="SAM" id="Coils"/>
    </source>
</evidence>
<organism evidence="3 4">
    <name type="scientific">Pontimicrobium aquaticum</name>
    <dbReference type="NCBI Taxonomy" id="2565367"/>
    <lineage>
        <taxon>Bacteria</taxon>
        <taxon>Pseudomonadati</taxon>
        <taxon>Bacteroidota</taxon>
        <taxon>Flavobacteriia</taxon>
        <taxon>Flavobacteriales</taxon>
        <taxon>Flavobacteriaceae</taxon>
        <taxon>Pontimicrobium</taxon>
    </lineage>
</organism>